<dbReference type="RefSeq" id="XP_056517478.1">
    <property type="nucleotide sequence ID" value="XM_056669679.1"/>
</dbReference>
<feature type="region of interest" description="Disordered" evidence="11">
    <location>
        <begin position="272"/>
        <end position="294"/>
    </location>
</feature>
<dbReference type="InterPro" id="IPR009939">
    <property type="entry name" value="Chitosanase_fungal"/>
</dbReference>
<reference evidence="12" key="1">
    <citation type="submission" date="2022-11" db="EMBL/GenBank/DDBJ databases">
        <authorList>
            <person name="Petersen C."/>
        </authorList>
    </citation>
    <scope>NUCLEOTIDE SEQUENCE</scope>
    <source>
        <strain evidence="12">IBT 22155</strain>
    </source>
</reference>
<evidence type="ECO:0000256" key="4">
    <source>
        <dbReference type="ARBA" id="ARBA00022525"/>
    </source>
</evidence>
<keyword evidence="6 10" id="KW-0378">Hydrolase</keyword>
<evidence type="ECO:0000256" key="7">
    <source>
        <dbReference type="ARBA" id="ARBA00023277"/>
    </source>
</evidence>
<evidence type="ECO:0000256" key="11">
    <source>
        <dbReference type="SAM" id="MobiDB-lite"/>
    </source>
</evidence>
<keyword evidence="4" id="KW-0964">Secreted</keyword>
<dbReference type="EMBL" id="JAPQKL010000007">
    <property type="protein sequence ID" value="KAJ5120974.1"/>
    <property type="molecule type" value="Genomic_DNA"/>
</dbReference>
<evidence type="ECO:0000313" key="12">
    <source>
        <dbReference type="EMBL" id="KAJ5120974.1"/>
    </source>
</evidence>
<dbReference type="OrthoDB" id="4756206at2759"/>
<keyword evidence="9 10" id="KW-0624">Polysaccharide degradation</keyword>
<keyword evidence="8 10" id="KW-0326">Glycosidase</keyword>
<dbReference type="PANTHER" id="PTHR42061">
    <property type="entry name" value="ENDO-CHITOSANASE"/>
    <property type="match status" value="1"/>
</dbReference>
<evidence type="ECO:0000256" key="2">
    <source>
        <dbReference type="ARBA" id="ARBA00004613"/>
    </source>
</evidence>
<name>A0A9W9GJG0_9EURO</name>
<feature type="chain" id="PRO_5041021680" description="Endo-chitosanase" evidence="10">
    <location>
        <begin position="18"/>
        <end position="310"/>
    </location>
</feature>
<evidence type="ECO:0000256" key="6">
    <source>
        <dbReference type="ARBA" id="ARBA00022801"/>
    </source>
</evidence>
<dbReference type="PANTHER" id="PTHR42061:SF9">
    <property type="entry name" value="ENDO-CHITOSANASE"/>
    <property type="match status" value="1"/>
</dbReference>
<evidence type="ECO:0000256" key="5">
    <source>
        <dbReference type="ARBA" id="ARBA00022729"/>
    </source>
</evidence>
<evidence type="ECO:0000256" key="10">
    <source>
        <dbReference type="RuleBase" id="RU361208"/>
    </source>
</evidence>
<keyword evidence="5 10" id="KW-0732">Signal</keyword>
<dbReference type="GO" id="GO:0000272">
    <property type="term" value="P:polysaccharide catabolic process"/>
    <property type="evidence" value="ECO:0007669"/>
    <property type="project" value="UniProtKB-KW"/>
</dbReference>
<keyword evidence="13" id="KW-1185">Reference proteome</keyword>
<organism evidence="12 13">
    <name type="scientific">Penicillium bovifimosum</name>
    <dbReference type="NCBI Taxonomy" id="126998"/>
    <lineage>
        <taxon>Eukaryota</taxon>
        <taxon>Fungi</taxon>
        <taxon>Dikarya</taxon>
        <taxon>Ascomycota</taxon>
        <taxon>Pezizomycotina</taxon>
        <taxon>Eurotiomycetes</taxon>
        <taxon>Eurotiomycetidae</taxon>
        <taxon>Eurotiales</taxon>
        <taxon>Aspergillaceae</taxon>
        <taxon>Penicillium</taxon>
    </lineage>
</organism>
<comment type="caution">
    <text evidence="12">The sequence shown here is derived from an EMBL/GenBank/DDBJ whole genome shotgun (WGS) entry which is preliminary data.</text>
</comment>
<feature type="signal peptide" evidence="10">
    <location>
        <begin position="1"/>
        <end position="17"/>
    </location>
</feature>
<comment type="similarity">
    <text evidence="3 10">Belongs to the glycosyl hydrolase 75 family.</text>
</comment>
<comment type="subcellular location">
    <subcellularLocation>
        <location evidence="2 10">Secreted</location>
    </subcellularLocation>
</comment>
<dbReference type="Proteomes" id="UP001149079">
    <property type="component" value="Unassembled WGS sequence"/>
</dbReference>
<dbReference type="Pfam" id="PF07335">
    <property type="entry name" value="Glyco_hydro_75"/>
    <property type="match status" value="1"/>
</dbReference>
<protein>
    <recommendedName>
        <fullName evidence="10">Endo-chitosanase</fullName>
        <ecNumber evidence="10">3.2.1.132</ecNumber>
    </recommendedName>
</protein>
<dbReference type="GO" id="GO:0016977">
    <property type="term" value="F:chitosanase activity"/>
    <property type="evidence" value="ECO:0007669"/>
    <property type="project" value="UniProtKB-EC"/>
</dbReference>
<evidence type="ECO:0000313" key="13">
    <source>
        <dbReference type="Proteomes" id="UP001149079"/>
    </source>
</evidence>
<dbReference type="GeneID" id="81408849"/>
<accession>A0A9W9GJG0</accession>
<evidence type="ECO:0000256" key="8">
    <source>
        <dbReference type="ARBA" id="ARBA00023295"/>
    </source>
</evidence>
<comment type="catalytic activity">
    <reaction evidence="1 10">
        <text>Endohydrolysis of beta-(1-&gt;4)-linkages between D-glucosamine residues in a partly acetylated chitosan.</text>
        <dbReference type="EC" id="3.2.1.132"/>
    </reaction>
</comment>
<feature type="compositionally biased region" description="Low complexity" evidence="11">
    <location>
        <begin position="240"/>
        <end position="255"/>
    </location>
</feature>
<reference evidence="12" key="2">
    <citation type="journal article" date="2023" name="IMA Fungus">
        <title>Comparative genomic study of the Penicillium genus elucidates a diverse pangenome and 15 lateral gene transfer events.</title>
        <authorList>
            <person name="Petersen C."/>
            <person name="Sorensen T."/>
            <person name="Nielsen M.R."/>
            <person name="Sondergaard T.E."/>
            <person name="Sorensen J.L."/>
            <person name="Fitzpatrick D.A."/>
            <person name="Frisvad J.C."/>
            <person name="Nielsen K.L."/>
        </authorList>
    </citation>
    <scope>NUCLEOTIDE SEQUENCE</scope>
    <source>
        <strain evidence="12">IBT 22155</strain>
    </source>
</reference>
<dbReference type="EC" id="3.2.1.132" evidence="10"/>
<evidence type="ECO:0000256" key="9">
    <source>
        <dbReference type="ARBA" id="ARBA00023326"/>
    </source>
</evidence>
<keyword evidence="7" id="KW-0119">Carbohydrate metabolism</keyword>
<feature type="region of interest" description="Disordered" evidence="11">
    <location>
        <begin position="238"/>
        <end position="257"/>
    </location>
</feature>
<evidence type="ECO:0000256" key="1">
    <source>
        <dbReference type="ARBA" id="ARBA00000405"/>
    </source>
</evidence>
<proteinExistence type="inferred from homology"/>
<dbReference type="GO" id="GO:0005576">
    <property type="term" value="C:extracellular region"/>
    <property type="evidence" value="ECO:0007669"/>
    <property type="project" value="UniProtKB-SubCell"/>
</dbReference>
<comment type="function">
    <text evidence="10">Chitosanase catalyzing the endo-type cleavage of chitosan, the deacylated form of chitin. Chitosanase may be crucial in the degradation of the deacetylated portion of chitin in the fungal cell wall.</text>
</comment>
<evidence type="ECO:0000256" key="3">
    <source>
        <dbReference type="ARBA" id="ARBA00007799"/>
    </source>
</evidence>
<gene>
    <name evidence="12" type="ORF">N7515_008935</name>
</gene>
<sequence length="310" mass="31889">MQVLSSLILSSAGLAAAYDLPSNLKQIYDTYKTGKCDNVLASGFDDGGSGTDVGYCGDIDGAIFLYGTADGGVYADMDIDCDGADNSAGGCSNDPSGQGVTAFKDLVSDYGIDDLNANIHPYVVFGNEGASPSFKPDDHGMEPLSVMAVVCGGKLHYGIWGDTNGDTSTGEASISLAKLCFPNEDITGDSGHSGNDVLYIGFTGEDAAPGSKADWTAEDSATFEESIKSLGDKLVAGLDSSSSPSSDARTPILGGPKMGPGPIIPFRPTSSFATSTPIATSTPSSSMVSSYPYPSATGTPTWTPRYVRNH</sequence>
<dbReference type="AlphaFoldDB" id="A0A9W9GJG0"/>